<organism evidence="2 3">
    <name type="scientific">Rhizoctonia solani</name>
    <dbReference type="NCBI Taxonomy" id="456999"/>
    <lineage>
        <taxon>Eukaryota</taxon>
        <taxon>Fungi</taxon>
        <taxon>Dikarya</taxon>
        <taxon>Basidiomycota</taxon>
        <taxon>Agaricomycotina</taxon>
        <taxon>Agaricomycetes</taxon>
        <taxon>Cantharellales</taxon>
        <taxon>Ceratobasidiaceae</taxon>
        <taxon>Rhizoctonia</taxon>
    </lineage>
</organism>
<evidence type="ECO:0000256" key="1">
    <source>
        <dbReference type="SAM" id="MobiDB-lite"/>
    </source>
</evidence>
<gene>
    <name evidence="2" type="ORF">RDB_LOCUS65438</name>
</gene>
<evidence type="ECO:0000313" key="2">
    <source>
        <dbReference type="EMBL" id="CAE6463856.1"/>
    </source>
</evidence>
<dbReference type="PROSITE" id="PS51257">
    <property type="entry name" value="PROKAR_LIPOPROTEIN"/>
    <property type="match status" value="1"/>
</dbReference>
<dbReference type="Gene3D" id="2.80.10.50">
    <property type="match status" value="1"/>
</dbReference>
<sequence>MTSIKPGTYRIVNKRDGKAITIPANLPGTIAGCKPPNSPNQKWFVRCSGNYYHFEDCLYGKFIAPDHTKHGTRVSLERYPVDWEILPLGINQYLIKLVGHDLALDLHGDGEVHCWSQDGTIPQRLWRFERLSDFTGDSPKNSSDLTNVLATKDKVIARLTELLEQKERKIQEQRREILQKEREISQLNSCTANPTASGSSGQSEADALREKVDRLELLLNRWMDQGNNRPNNSS</sequence>
<reference evidence="2" key="1">
    <citation type="submission" date="2021-01" db="EMBL/GenBank/DDBJ databases">
        <authorList>
            <person name="Kaushik A."/>
        </authorList>
    </citation>
    <scope>NUCLEOTIDE SEQUENCE</scope>
    <source>
        <strain evidence="2">AG6-10EEA</strain>
    </source>
</reference>
<dbReference type="InterPro" id="IPR035992">
    <property type="entry name" value="Ricin_B-like_lectins"/>
</dbReference>
<feature type="compositionally biased region" description="Polar residues" evidence="1">
    <location>
        <begin position="186"/>
        <end position="203"/>
    </location>
</feature>
<dbReference type="Proteomes" id="UP000663853">
    <property type="component" value="Unassembled WGS sequence"/>
</dbReference>
<evidence type="ECO:0000313" key="3">
    <source>
        <dbReference type="Proteomes" id="UP000663853"/>
    </source>
</evidence>
<proteinExistence type="predicted"/>
<name>A0A8H3BSL2_9AGAM</name>
<comment type="caution">
    <text evidence="2">The sequence shown here is derived from an EMBL/GenBank/DDBJ whole genome shotgun (WGS) entry which is preliminary data.</text>
</comment>
<evidence type="ECO:0008006" key="4">
    <source>
        <dbReference type="Google" id="ProtNLM"/>
    </source>
</evidence>
<dbReference type="EMBL" id="CAJMXA010001563">
    <property type="protein sequence ID" value="CAE6463856.1"/>
    <property type="molecule type" value="Genomic_DNA"/>
</dbReference>
<accession>A0A8H3BSL2</accession>
<feature type="region of interest" description="Disordered" evidence="1">
    <location>
        <begin position="186"/>
        <end position="208"/>
    </location>
</feature>
<dbReference type="AlphaFoldDB" id="A0A8H3BSL2"/>
<dbReference type="SUPFAM" id="SSF50370">
    <property type="entry name" value="Ricin B-like lectins"/>
    <property type="match status" value="1"/>
</dbReference>
<protein>
    <recommendedName>
        <fullName evidence="4">Ricin B lectin domain-containing protein</fullName>
    </recommendedName>
</protein>